<evidence type="ECO:0000256" key="3">
    <source>
        <dbReference type="ARBA" id="ARBA00022692"/>
    </source>
</evidence>
<comment type="subcellular location">
    <subcellularLocation>
        <location evidence="1">Membrane</location>
        <topology evidence="1">Multi-pass membrane protein</topology>
    </subcellularLocation>
</comment>
<dbReference type="PANTHER" id="PTHR30618:SF15">
    <property type="entry name" value="NICOTINAMIDE RIBOSIDE TRANSPORTER 1-RELATED"/>
    <property type="match status" value="1"/>
</dbReference>
<dbReference type="GO" id="GO:0005886">
    <property type="term" value="C:plasma membrane"/>
    <property type="evidence" value="ECO:0007669"/>
    <property type="project" value="TreeGrafter"/>
</dbReference>
<dbReference type="PANTHER" id="PTHR30618">
    <property type="entry name" value="NCS1 FAMILY PURINE/PYRIMIDINE TRANSPORTER"/>
    <property type="match status" value="1"/>
</dbReference>
<name>A0A1L0DAC8_9ASCO</name>
<feature type="transmembrane region" description="Helical" evidence="6">
    <location>
        <begin position="38"/>
        <end position="58"/>
    </location>
</feature>
<evidence type="ECO:0000256" key="5">
    <source>
        <dbReference type="ARBA" id="ARBA00023136"/>
    </source>
</evidence>
<accession>A0A1L0DAC8</accession>
<evidence type="ECO:0000256" key="2">
    <source>
        <dbReference type="ARBA" id="ARBA00008974"/>
    </source>
</evidence>
<gene>
    <name evidence="7" type="ORF">SAMEA4029009_CIC11G00000001321</name>
</gene>
<keyword evidence="3 6" id="KW-0812">Transmembrane</keyword>
<sequence length="560" mass="61995">MTFLDLLMKLEVPHEGHEEPNILKNPDLEPMPVERRFWGFWSFFGYWAVPNITVWTWSTGSAMLGLGLNIQHTMGALTLGNLLIILYTCLNSSMGSKYHIGYTVCMRAIFGIYGSGIGIMIRIILSIVFYGSQSWLGGLGLVVSFSSFSKSFMNMENTFPESLAMTTCDFIGFLCFQIIQMFFLFMKPEKMNRYVNASCAACMIAFIAIFAACLAKNNGPGTLFAEPVTMSSSKTGWMWLYSMTIWYGALSPDVTNQSDFSRFASSPKKMYLGIIVSICVTGTMVPLFGLICASATKDLYGESLWLPTDIVLQWLSESYGPALRAAAFFLGLAFAFSQLSFNVLANGFAGGMDLAGVSPKYINITRGSIITALLSWVTQPWNFYNTSSVFLSVMSSFGVVVTPIIAVLVADFLIVRKSILPLMDLYSTSKHGTFYFTRGFNLRAIFVWLAGVVPGLPGLVATVQESSIPEGLNNFFYGNIVFGFGCPLLLYVIVCKIFPPANLGVADEDDHFGAFTEEERLKFGMSKLEVLDGTEISDIQEDDILEKEKNDIRVREDAMV</sequence>
<feature type="transmembrane region" description="Helical" evidence="6">
    <location>
        <begin position="163"/>
        <end position="185"/>
    </location>
</feature>
<reference evidence="7 8" key="1">
    <citation type="submission" date="2016-10" db="EMBL/GenBank/DDBJ databases">
        <authorList>
            <person name="de Groot N.N."/>
        </authorList>
    </citation>
    <scope>NUCLEOTIDE SEQUENCE [LARGE SCALE GENOMIC DNA]</scope>
    <source>
        <strain evidence="7 8">PYCC 4715</strain>
    </source>
</reference>
<evidence type="ECO:0000256" key="6">
    <source>
        <dbReference type="SAM" id="Phobius"/>
    </source>
</evidence>
<feature type="transmembrane region" description="Helical" evidence="6">
    <location>
        <begin position="325"/>
        <end position="349"/>
    </location>
</feature>
<evidence type="ECO:0000313" key="8">
    <source>
        <dbReference type="Proteomes" id="UP000182259"/>
    </source>
</evidence>
<dbReference type="GO" id="GO:0015205">
    <property type="term" value="F:nucleobase transmembrane transporter activity"/>
    <property type="evidence" value="ECO:0007669"/>
    <property type="project" value="TreeGrafter"/>
</dbReference>
<feature type="transmembrane region" description="Helical" evidence="6">
    <location>
        <begin position="271"/>
        <end position="296"/>
    </location>
</feature>
<comment type="similarity">
    <text evidence="2">Belongs to the purine-cytosine permease (2.A.39) family.</text>
</comment>
<protein>
    <submittedName>
        <fullName evidence="7">CIC11C00000001321</fullName>
    </submittedName>
</protein>
<feature type="transmembrane region" description="Helical" evidence="6">
    <location>
        <begin position="235"/>
        <end position="250"/>
    </location>
</feature>
<feature type="transmembrane region" description="Helical" evidence="6">
    <location>
        <begin position="389"/>
        <end position="414"/>
    </location>
</feature>
<keyword evidence="4 6" id="KW-1133">Transmembrane helix</keyword>
<dbReference type="EMBL" id="LT635766">
    <property type="protein sequence ID" value="SGZ52944.1"/>
    <property type="molecule type" value="Genomic_DNA"/>
</dbReference>
<dbReference type="NCBIfam" id="TIGR00800">
    <property type="entry name" value="ncs1"/>
    <property type="match status" value="1"/>
</dbReference>
<organism evidence="7 8">
    <name type="scientific">Sungouiella intermedia</name>
    <dbReference type="NCBI Taxonomy" id="45354"/>
    <lineage>
        <taxon>Eukaryota</taxon>
        <taxon>Fungi</taxon>
        <taxon>Dikarya</taxon>
        <taxon>Ascomycota</taxon>
        <taxon>Saccharomycotina</taxon>
        <taxon>Pichiomycetes</taxon>
        <taxon>Metschnikowiaceae</taxon>
        <taxon>Sungouiella</taxon>
    </lineage>
</organism>
<feature type="transmembrane region" description="Helical" evidence="6">
    <location>
        <begin position="194"/>
        <end position="215"/>
    </location>
</feature>
<proteinExistence type="inferred from homology"/>
<feature type="transmembrane region" description="Helical" evidence="6">
    <location>
        <begin position="435"/>
        <end position="456"/>
    </location>
</feature>
<evidence type="ECO:0000256" key="4">
    <source>
        <dbReference type="ARBA" id="ARBA00022989"/>
    </source>
</evidence>
<evidence type="ECO:0000313" key="7">
    <source>
        <dbReference type="EMBL" id="SGZ52944.1"/>
    </source>
</evidence>
<dbReference type="InterPro" id="IPR045225">
    <property type="entry name" value="Uracil/uridine/allantoin_perm"/>
</dbReference>
<evidence type="ECO:0000256" key="1">
    <source>
        <dbReference type="ARBA" id="ARBA00004141"/>
    </source>
</evidence>
<dbReference type="InterPro" id="IPR012681">
    <property type="entry name" value="NCS1"/>
</dbReference>
<dbReference type="Pfam" id="PF02133">
    <property type="entry name" value="Transp_cyt_pur"/>
    <property type="match status" value="1"/>
</dbReference>
<dbReference type="Gene3D" id="1.10.4160.10">
    <property type="entry name" value="Hydantoin permease"/>
    <property type="match status" value="1"/>
</dbReference>
<dbReference type="AlphaFoldDB" id="A0A1L0DAC8"/>
<feature type="transmembrane region" description="Helical" evidence="6">
    <location>
        <begin position="361"/>
        <end position="377"/>
    </location>
</feature>
<feature type="transmembrane region" description="Helical" evidence="6">
    <location>
        <begin position="476"/>
        <end position="494"/>
    </location>
</feature>
<keyword evidence="5 6" id="KW-0472">Membrane</keyword>
<dbReference type="Proteomes" id="UP000182259">
    <property type="component" value="Chromosome III"/>
</dbReference>
<feature type="transmembrane region" description="Helical" evidence="6">
    <location>
        <begin position="110"/>
        <end position="131"/>
    </location>
</feature>
<dbReference type="InterPro" id="IPR001248">
    <property type="entry name" value="Pur-cyt_permease"/>
</dbReference>
<feature type="transmembrane region" description="Helical" evidence="6">
    <location>
        <begin position="70"/>
        <end position="90"/>
    </location>
</feature>
<dbReference type="CDD" id="cd11482">
    <property type="entry name" value="SLC-NCS1sbd_NRT1-like"/>
    <property type="match status" value="1"/>
</dbReference>